<reference evidence="15 16" key="1">
    <citation type="submission" date="2016-09" db="EMBL/GenBank/DDBJ databases">
        <title>Chromobacterium muskegensis sp. nov., an insecticidal bacterium isolated from Sphagnum bogs.</title>
        <authorList>
            <person name="Sparks M.E."/>
            <person name="Blackburn M.B."/>
            <person name="Gundersen-Rindal D.E."/>
            <person name="Mitchell A."/>
            <person name="Farrar R."/>
            <person name="Kuhar D."/>
        </authorList>
    </citation>
    <scope>NUCLEOTIDE SEQUENCE [LARGE SCALE GENOMIC DNA]</scope>
    <source>
        <strain evidence="14 16">14B-1</strain>
        <strain evidence="13 15">37-2</strain>
    </source>
</reference>
<gene>
    <name evidence="14" type="ORF">BI344_13890</name>
    <name evidence="13" type="ORF">BI347_10195</name>
</gene>
<feature type="transmembrane region" description="Helical" evidence="10">
    <location>
        <begin position="75"/>
        <end position="97"/>
    </location>
</feature>
<comment type="subcellular location">
    <subcellularLocation>
        <location evidence="1 10">Cell membrane</location>
        <topology evidence="1 10">Multi-pass membrane protein</topology>
    </subcellularLocation>
</comment>
<evidence type="ECO:0000313" key="16">
    <source>
        <dbReference type="Proteomes" id="UP000180280"/>
    </source>
</evidence>
<dbReference type="FunFam" id="1.10.3430.10:FF:000007">
    <property type="entry name" value="Ammonium transporter"/>
    <property type="match status" value="1"/>
</dbReference>
<name>A0A1S1X2Y3_9NEIS</name>
<dbReference type="OrthoDB" id="9814202at2"/>
<feature type="transmembrane region" description="Helical" evidence="10">
    <location>
        <begin position="267"/>
        <end position="286"/>
    </location>
</feature>
<comment type="caution">
    <text evidence="13">The sequence shown here is derived from an EMBL/GenBank/DDBJ whole genome shotgun (WGS) entry which is preliminary data.</text>
</comment>
<dbReference type="RefSeq" id="WP_071112247.1">
    <property type="nucleotide sequence ID" value="NZ_MKCS01000001.1"/>
</dbReference>
<dbReference type="STRING" id="1903179.BI347_10195"/>
<evidence type="ECO:0000256" key="4">
    <source>
        <dbReference type="ARBA" id="ARBA00022475"/>
    </source>
</evidence>
<feature type="transmembrane region" description="Helical" evidence="10">
    <location>
        <begin position="166"/>
        <end position="187"/>
    </location>
</feature>
<dbReference type="Proteomes" id="UP000180280">
    <property type="component" value="Unassembled WGS sequence"/>
</dbReference>
<feature type="transmembrane region" description="Helical" evidence="10">
    <location>
        <begin position="298"/>
        <end position="318"/>
    </location>
</feature>
<dbReference type="EMBL" id="MKCT01000009">
    <property type="protein sequence ID" value="OHX20813.1"/>
    <property type="molecule type" value="Genomic_DNA"/>
</dbReference>
<dbReference type="AlphaFoldDB" id="A0A1S1X2Y3"/>
<feature type="transmembrane region" description="Helical" evidence="10">
    <location>
        <begin position="207"/>
        <end position="226"/>
    </location>
</feature>
<feature type="transmembrane region" description="Helical" evidence="10">
    <location>
        <begin position="138"/>
        <end position="159"/>
    </location>
</feature>
<keyword evidence="16" id="KW-1185">Reference proteome</keyword>
<feature type="transmembrane region" description="Helical" evidence="10">
    <location>
        <begin position="324"/>
        <end position="342"/>
    </location>
</feature>
<feature type="domain" description="Ammonium transporter AmtB-like" evidence="12">
    <location>
        <begin position="41"/>
        <end position="434"/>
    </location>
</feature>
<organism evidence="13 15">
    <name type="scientific">Chromobacterium sphagni</name>
    <dbReference type="NCBI Taxonomy" id="1903179"/>
    <lineage>
        <taxon>Bacteria</taxon>
        <taxon>Pseudomonadati</taxon>
        <taxon>Pseudomonadota</taxon>
        <taxon>Betaproteobacteria</taxon>
        <taxon>Neisseriales</taxon>
        <taxon>Chromobacteriaceae</taxon>
        <taxon>Chromobacterium</taxon>
    </lineage>
</organism>
<dbReference type="PANTHER" id="PTHR43029:SF10">
    <property type="entry name" value="AMMONIUM TRANSPORTER MEP2"/>
    <property type="match status" value="1"/>
</dbReference>
<evidence type="ECO:0000256" key="5">
    <source>
        <dbReference type="ARBA" id="ARBA00022692"/>
    </source>
</evidence>
<evidence type="ECO:0000313" key="14">
    <source>
        <dbReference type="EMBL" id="OHX20813.1"/>
    </source>
</evidence>
<evidence type="ECO:0000256" key="9">
    <source>
        <dbReference type="ARBA" id="ARBA00050025"/>
    </source>
</evidence>
<dbReference type="PROSITE" id="PS01219">
    <property type="entry name" value="AMMONIUM_TRANSP"/>
    <property type="match status" value="1"/>
</dbReference>
<dbReference type="InterPro" id="IPR024041">
    <property type="entry name" value="NH4_transpt_AmtB-like_dom"/>
</dbReference>
<dbReference type="SUPFAM" id="SSF111352">
    <property type="entry name" value="Ammonium transporter"/>
    <property type="match status" value="1"/>
</dbReference>
<dbReference type="GO" id="GO:0008519">
    <property type="term" value="F:ammonium channel activity"/>
    <property type="evidence" value="ECO:0007669"/>
    <property type="project" value="InterPro"/>
</dbReference>
<keyword evidence="8 10" id="KW-0924">Ammonia transport</keyword>
<accession>A0A1S1X2Y3</accession>
<evidence type="ECO:0000256" key="7">
    <source>
        <dbReference type="ARBA" id="ARBA00023136"/>
    </source>
</evidence>
<keyword evidence="4" id="KW-1003">Cell membrane</keyword>
<evidence type="ECO:0000256" key="3">
    <source>
        <dbReference type="ARBA" id="ARBA00022448"/>
    </source>
</evidence>
<dbReference type="InterPro" id="IPR029020">
    <property type="entry name" value="Ammonium/urea_transptr"/>
</dbReference>
<keyword evidence="3 10" id="KW-0813">Transport</keyword>
<dbReference type="Proteomes" id="UP000180088">
    <property type="component" value="Unassembled WGS sequence"/>
</dbReference>
<feature type="transmembrane region" description="Helical" evidence="10">
    <location>
        <begin position="386"/>
        <end position="406"/>
    </location>
</feature>
<dbReference type="PANTHER" id="PTHR43029">
    <property type="entry name" value="AMMONIUM TRANSPORTER MEP2"/>
    <property type="match status" value="1"/>
</dbReference>
<feature type="chain" id="PRO_5010342104" description="Ammonium transporter" evidence="11">
    <location>
        <begin position="22"/>
        <end position="436"/>
    </location>
</feature>
<comment type="similarity">
    <text evidence="2 10">Belongs to the ammonia transporter channel (TC 1.A.11.2) family.</text>
</comment>
<evidence type="ECO:0000256" key="1">
    <source>
        <dbReference type="ARBA" id="ARBA00004651"/>
    </source>
</evidence>
<evidence type="ECO:0000313" key="13">
    <source>
        <dbReference type="EMBL" id="OHX13842.1"/>
    </source>
</evidence>
<keyword evidence="7 10" id="KW-0472">Membrane</keyword>
<feature type="signal peptide" evidence="11">
    <location>
        <begin position="1"/>
        <end position="21"/>
    </location>
</feature>
<evidence type="ECO:0000313" key="15">
    <source>
        <dbReference type="Proteomes" id="UP000180088"/>
    </source>
</evidence>
<dbReference type="InterPro" id="IPR001905">
    <property type="entry name" value="Ammonium_transpt"/>
</dbReference>
<feature type="transmembrane region" description="Helical" evidence="10">
    <location>
        <begin position="238"/>
        <end position="255"/>
    </location>
</feature>
<evidence type="ECO:0000256" key="6">
    <source>
        <dbReference type="ARBA" id="ARBA00022989"/>
    </source>
</evidence>
<evidence type="ECO:0000259" key="12">
    <source>
        <dbReference type="Pfam" id="PF00909"/>
    </source>
</evidence>
<keyword evidence="11" id="KW-0732">Signal</keyword>
<evidence type="ECO:0000256" key="11">
    <source>
        <dbReference type="SAM" id="SignalP"/>
    </source>
</evidence>
<evidence type="ECO:0000256" key="10">
    <source>
        <dbReference type="RuleBase" id="RU362002"/>
    </source>
</evidence>
<keyword evidence="6 10" id="KW-1133">Transmembrane helix</keyword>
<evidence type="ECO:0000256" key="8">
    <source>
        <dbReference type="ARBA" id="ARBA00023177"/>
    </source>
</evidence>
<dbReference type="EMBL" id="MKCS01000001">
    <property type="protein sequence ID" value="OHX13842.1"/>
    <property type="molecule type" value="Genomic_DNA"/>
</dbReference>
<proteinExistence type="inferred from homology"/>
<dbReference type="InterPro" id="IPR018047">
    <property type="entry name" value="Ammonium_transpt_CS"/>
</dbReference>
<keyword evidence="5 10" id="KW-0812">Transmembrane</keyword>
<sequence length="436" mass="45055">MKKTLAAMTSGLAALSLPALADAPAGPAVAAVKVINSGDTAWMLTSTALVLFMTIPGLALFYGGMVRKKNVLATLMQSFAITALVTILWTVIGYSLAFTVGTPYIGDLSRFMLDGMVFMKDAGKLAVHPLAGTIPESVFMTFQMTFAIITPALITGAFAERMKFSAMLIFMALWSLLVYVPVAHWVWAPGGWMGDKGVLDFAGGTVVHINAGVAGLVTALVLGKRVGFGKEAMPPHNLILTLVGASMLWVGWFGFNAGSAGAADGRAGMAMVTTQVATAMAALAWMFAEWITKKKPSVLGIASGAVAGLVAITPAAGFVDVKGALIIGLAAGVVCFWGATGLKHMLGYDDSLDAFGVHGVGGILGALLTGVFAVKDIGGADGSLATQALGVGVTIVYCGVVTFILLKLVNLAVGLRVAEDEEREGLDVVLHGERVE</sequence>
<dbReference type="Pfam" id="PF00909">
    <property type="entry name" value="Ammonium_transp"/>
    <property type="match status" value="1"/>
</dbReference>
<dbReference type="GO" id="GO:0005886">
    <property type="term" value="C:plasma membrane"/>
    <property type="evidence" value="ECO:0007669"/>
    <property type="project" value="UniProtKB-SubCell"/>
</dbReference>
<feature type="transmembrane region" description="Helical" evidence="10">
    <location>
        <begin position="40"/>
        <end position="63"/>
    </location>
</feature>
<evidence type="ECO:0000256" key="2">
    <source>
        <dbReference type="ARBA" id="ARBA00005887"/>
    </source>
</evidence>
<dbReference type="Gene3D" id="1.10.3430.10">
    <property type="entry name" value="Ammonium transporter AmtB like domains"/>
    <property type="match status" value="1"/>
</dbReference>
<feature type="transmembrane region" description="Helical" evidence="10">
    <location>
        <begin position="354"/>
        <end position="374"/>
    </location>
</feature>
<dbReference type="NCBIfam" id="TIGR00836">
    <property type="entry name" value="amt"/>
    <property type="match status" value="1"/>
</dbReference>
<protein>
    <recommendedName>
        <fullName evidence="9 10">Ammonium transporter</fullName>
    </recommendedName>
</protein>